<dbReference type="PANTHER" id="PTHR22674:SF6">
    <property type="entry name" value="NTPASE KAP FAMILY P-LOOP DOMAIN-CONTAINING PROTEIN 1"/>
    <property type="match status" value="1"/>
</dbReference>
<keyword evidence="3" id="KW-1185">Reference proteome</keyword>
<comment type="caution">
    <text evidence="2">The sequence shown here is derived from an EMBL/GenBank/DDBJ whole genome shotgun (WGS) entry which is preliminary data.</text>
</comment>
<dbReference type="InterPro" id="IPR027417">
    <property type="entry name" value="P-loop_NTPase"/>
</dbReference>
<dbReference type="OrthoDB" id="88903at2"/>
<accession>A0A1B8RST9</accession>
<dbReference type="RefSeq" id="WP_055253890.1">
    <property type="nucleotide sequence ID" value="NZ_CYZW01000004.1"/>
</dbReference>
<reference evidence="2 3" key="1">
    <citation type="submission" date="2016-06" db="EMBL/GenBank/DDBJ databases">
        <authorList>
            <person name="Kjaerup R.B."/>
            <person name="Dalgaard T.S."/>
            <person name="Juul-Madsen H.R."/>
        </authorList>
    </citation>
    <scope>NUCLEOTIDE SEQUENCE [LARGE SCALE GENOMIC DNA]</scope>
    <source>
        <strain evidence="2 3">373-A1</strain>
    </source>
</reference>
<evidence type="ECO:0000313" key="3">
    <source>
        <dbReference type="Proteomes" id="UP000092714"/>
    </source>
</evidence>
<proteinExistence type="predicted"/>
<feature type="domain" description="KAP NTPase" evidence="1">
    <location>
        <begin position="17"/>
        <end position="278"/>
    </location>
</feature>
<dbReference type="Pfam" id="PF07693">
    <property type="entry name" value="KAP_NTPase"/>
    <property type="match status" value="1"/>
</dbReference>
<dbReference type="Proteomes" id="UP000092714">
    <property type="component" value="Unassembled WGS sequence"/>
</dbReference>
<dbReference type="PANTHER" id="PTHR22674">
    <property type="entry name" value="NTPASE, KAP FAMILY P-LOOP DOMAIN-CONTAINING 1"/>
    <property type="match status" value="1"/>
</dbReference>
<dbReference type="AlphaFoldDB" id="A0A1B8RST9"/>
<dbReference type="EMBL" id="MAPZ01000010">
    <property type="protein sequence ID" value="OBY11850.1"/>
    <property type="molecule type" value="Genomic_DNA"/>
</dbReference>
<organism evidence="2 3">
    <name type="scientific">Clostridium paraputrificum</name>
    <dbReference type="NCBI Taxonomy" id="29363"/>
    <lineage>
        <taxon>Bacteria</taxon>
        <taxon>Bacillati</taxon>
        <taxon>Bacillota</taxon>
        <taxon>Clostridia</taxon>
        <taxon>Eubacteriales</taxon>
        <taxon>Clostridiaceae</taxon>
        <taxon>Clostridium</taxon>
    </lineage>
</organism>
<evidence type="ECO:0000313" key="2">
    <source>
        <dbReference type="EMBL" id="OBY11850.1"/>
    </source>
</evidence>
<sequence>MMRDKVIKSFNEDAYERQVIAENLMKIIDSQTEPMVISIDSDWGTGKTTFITMWKNMLDTDDRYKNNFKTLYFNAWENDYIKDPLLAIFSEFEKQIKEEEGELKQKLDKAKQTIKPIIKLGVSAGIRMLTAGILDTEKLTISDYNEEALIKLAGQIGDLGIKEITADKTNRAKFKEEMFSYQSASNNKIIVFIDELDRCRPTFAIELLEVIKHLFDIDNFIFVISIDKEQLAHSVATIYGQDMDTLGYLRRFFDLDYKLPSIDVRKYIDIKNEQALKNRKNVELFKVFLKEMFIKDSFTLRDIDKTYYYIEVLLPLIQEFKEDKSYTAINIATISYIYSLLITTKIKNPTLYKKVMDGKYDIKEITSYFKPIDMLKYGEKIIGGFHPIPLTEIISQIVPTYLELNFNIVNGAEDINYINQKKYLIGLGEEKHSIFNDRNFNMLQLFRNNNSNIRNNLEFLNGFNKE</sequence>
<evidence type="ECO:0000259" key="1">
    <source>
        <dbReference type="Pfam" id="PF07693"/>
    </source>
</evidence>
<dbReference type="InterPro" id="IPR011646">
    <property type="entry name" value="KAP_P-loop"/>
</dbReference>
<name>A0A1B8RST9_9CLOT</name>
<dbReference type="SUPFAM" id="SSF52540">
    <property type="entry name" value="P-loop containing nucleoside triphosphate hydrolases"/>
    <property type="match status" value="1"/>
</dbReference>
<dbReference type="Gene3D" id="3.40.50.300">
    <property type="entry name" value="P-loop containing nucleotide triphosphate hydrolases"/>
    <property type="match status" value="1"/>
</dbReference>
<gene>
    <name evidence="2" type="ORF">CP373A1_02690</name>
</gene>
<dbReference type="InterPro" id="IPR052754">
    <property type="entry name" value="NTPase_KAP_P-loop"/>
</dbReference>
<protein>
    <recommendedName>
        <fullName evidence="1">KAP NTPase domain-containing protein</fullName>
    </recommendedName>
</protein>